<feature type="transmembrane region" description="Helical" evidence="5">
    <location>
        <begin position="42"/>
        <end position="62"/>
    </location>
</feature>
<feature type="transmembrane region" description="Helical" evidence="5">
    <location>
        <begin position="349"/>
        <end position="365"/>
    </location>
</feature>
<dbReference type="InterPro" id="IPR002797">
    <property type="entry name" value="Polysacc_synth"/>
</dbReference>
<evidence type="ECO:0000256" key="1">
    <source>
        <dbReference type="ARBA" id="ARBA00004141"/>
    </source>
</evidence>
<protein>
    <submittedName>
        <fullName evidence="6">Polysaccharide biosynthesis protein</fullName>
    </submittedName>
</protein>
<keyword evidence="2 5" id="KW-0812">Transmembrane</keyword>
<name>A0A193SC62_KLEPN</name>
<feature type="transmembrane region" description="Helical" evidence="5">
    <location>
        <begin position="103"/>
        <end position="120"/>
    </location>
</feature>
<dbReference type="InterPro" id="IPR052556">
    <property type="entry name" value="PolySynth_Transporter"/>
</dbReference>
<dbReference type="GO" id="GO:0016020">
    <property type="term" value="C:membrane"/>
    <property type="evidence" value="ECO:0007669"/>
    <property type="project" value="UniProtKB-SubCell"/>
</dbReference>
<keyword evidence="4 5" id="KW-0472">Membrane</keyword>
<dbReference type="PANTHER" id="PTHR43424">
    <property type="entry name" value="LOCUS PUTATIVE PROTEIN 1-RELATED"/>
    <property type="match status" value="1"/>
</dbReference>
<dbReference type="PANTHER" id="PTHR43424:SF1">
    <property type="entry name" value="LOCUS PUTATIVE PROTEIN 1-RELATED"/>
    <property type="match status" value="1"/>
</dbReference>
<feature type="transmembrane region" description="Helical" evidence="5">
    <location>
        <begin position="132"/>
        <end position="153"/>
    </location>
</feature>
<sequence length="403" mass="45730">MLRKQIVWSLFEKMMKSVTAIATLSLISRSLSELNFGEYVTLVSLGGVFLALTNIGAESLIPKIISKKDSGSEFYLLKLTATFLFCMIFLIICFTYYRNISWQYILIFSISFFCYFYSYSEYVANQKRLISLFSKISISIQSISLLLKGLYVYYGGDNIVFWLCIFSVEYLLTGLISYLLLKEPVTFKGIDKSKLQLMMKDVSFILLSSATIAAYMRIDTLMISYYLGSDAAGKYFAGSRLSEGVYFIGISVANIFYSQTLRDNIAEKKTVSRDIKKYILFLFVLGVAGTSFINLFSNMAINFLYGKEFSVSAKILSIHSISIAFVFIGGYLSRLYIGCGYAKKNFRRTFFSLIINVALVYYMIPHFGISGAAYAMVISQIFSSFIMFIIDKEFMSRLAKGKI</sequence>
<feature type="transmembrane region" description="Helical" evidence="5">
    <location>
        <begin position="316"/>
        <end position="337"/>
    </location>
</feature>
<evidence type="ECO:0000256" key="5">
    <source>
        <dbReference type="SAM" id="Phobius"/>
    </source>
</evidence>
<reference evidence="6" key="2">
    <citation type="submission" date="2016-06" db="EMBL/GenBank/DDBJ databases">
        <title>Towards a vaccine: An investigation of Klebsiella pneumoniae surface antigens.</title>
        <authorList>
            <person name="Follador R."/>
            <person name="Heinz E."/>
            <person name="Wyres K.L."/>
            <person name="Ellington M.J."/>
            <person name="Kowarik M."/>
            <person name="Holt K.E."/>
            <person name="Thomson N.R."/>
        </authorList>
    </citation>
    <scope>NUCLEOTIDE SEQUENCE</scope>
    <source>
        <strain evidence="6">329</strain>
    </source>
</reference>
<feature type="transmembrane region" description="Helical" evidence="5">
    <location>
        <begin position="159"/>
        <end position="181"/>
    </location>
</feature>
<evidence type="ECO:0000256" key="2">
    <source>
        <dbReference type="ARBA" id="ARBA00022692"/>
    </source>
</evidence>
<evidence type="ECO:0000256" key="4">
    <source>
        <dbReference type="ARBA" id="ARBA00023136"/>
    </source>
</evidence>
<feature type="transmembrane region" description="Helical" evidence="5">
    <location>
        <begin position="371"/>
        <end position="390"/>
    </location>
</feature>
<feature type="transmembrane region" description="Helical" evidence="5">
    <location>
        <begin position="278"/>
        <end position="296"/>
    </location>
</feature>
<feature type="transmembrane region" description="Helical" evidence="5">
    <location>
        <begin position="202"/>
        <end position="227"/>
    </location>
</feature>
<feature type="transmembrane region" description="Helical" evidence="5">
    <location>
        <begin position="239"/>
        <end position="257"/>
    </location>
</feature>
<keyword evidence="3 5" id="KW-1133">Transmembrane helix</keyword>
<accession>A0A193SC62</accession>
<reference evidence="6" key="1">
    <citation type="submission" date="2016-02" db="EMBL/GenBank/DDBJ databases">
        <authorList>
            <person name="Wen L."/>
            <person name="He K."/>
            <person name="Yang H."/>
        </authorList>
    </citation>
    <scope>NUCLEOTIDE SEQUENCE</scope>
    <source>
        <strain evidence="6">329</strain>
    </source>
</reference>
<dbReference type="EMBL" id="LT174537">
    <property type="protein sequence ID" value="CZQ24100.1"/>
    <property type="molecule type" value="Genomic_DNA"/>
</dbReference>
<dbReference type="AlphaFoldDB" id="A0A193SC62"/>
<gene>
    <name evidence="6" type="primary">wzx</name>
</gene>
<proteinExistence type="predicted"/>
<dbReference type="RefSeq" id="WP_225517273.1">
    <property type="nucleotide sequence ID" value="NZ_BIIN01000001.1"/>
</dbReference>
<evidence type="ECO:0000256" key="3">
    <source>
        <dbReference type="ARBA" id="ARBA00022989"/>
    </source>
</evidence>
<organism evidence="6">
    <name type="scientific">Klebsiella pneumoniae</name>
    <dbReference type="NCBI Taxonomy" id="573"/>
    <lineage>
        <taxon>Bacteria</taxon>
        <taxon>Pseudomonadati</taxon>
        <taxon>Pseudomonadota</taxon>
        <taxon>Gammaproteobacteria</taxon>
        <taxon>Enterobacterales</taxon>
        <taxon>Enterobacteriaceae</taxon>
        <taxon>Klebsiella/Raoultella group</taxon>
        <taxon>Klebsiella</taxon>
        <taxon>Klebsiella pneumoniae complex</taxon>
    </lineage>
</organism>
<dbReference type="Pfam" id="PF01943">
    <property type="entry name" value="Polysacc_synt"/>
    <property type="match status" value="1"/>
</dbReference>
<feature type="transmembrane region" description="Helical" evidence="5">
    <location>
        <begin position="74"/>
        <end position="97"/>
    </location>
</feature>
<comment type="subcellular location">
    <subcellularLocation>
        <location evidence="1">Membrane</location>
        <topology evidence="1">Multi-pass membrane protein</topology>
    </subcellularLocation>
</comment>
<evidence type="ECO:0000313" key="6">
    <source>
        <dbReference type="EMBL" id="CZQ24100.1"/>
    </source>
</evidence>